<feature type="region of interest" description="Disordered" evidence="1">
    <location>
        <begin position="1"/>
        <end position="28"/>
    </location>
</feature>
<reference evidence="2" key="2">
    <citation type="submission" date="2023-04" db="EMBL/GenBank/DDBJ databases">
        <authorList>
            <person name="Bruccoleri R.E."/>
            <person name="Oakeley E.J."/>
            <person name="Faust A.-M."/>
            <person name="Dessus-Babus S."/>
            <person name="Altorfer M."/>
            <person name="Burckhardt D."/>
            <person name="Oertli M."/>
            <person name="Naumann U."/>
            <person name="Petersen F."/>
            <person name="Wong J."/>
        </authorList>
    </citation>
    <scope>NUCLEOTIDE SEQUENCE</scope>
    <source>
        <strain evidence="2">GSM-AAB239-AS_SAM_17_03QT</strain>
        <tissue evidence="2">Leaf</tissue>
    </source>
</reference>
<evidence type="ECO:0000313" key="2">
    <source>
        <dbReference type="EMBL" id="KAJ6811575.1"/>
    </source>
</evidence>
<dbReference type="Proteomes" id="UP001140949">
    <property type="component" value="Unassembled WGS sequence"/>
</dbReference>
<gene>
    <name evidence="2" type="ORF">M6B38_153350</name>
    <name evidence="3" type="ORF">M6B38_408405</name>
</gene>
<sequence>MPPQHSHIRTSSPPPLPEPPLNHRPPAGIINQYTEYVPCQSGPTLSVPCPPPHSIDS</sequence>
<evidence type="ECO:0000313" key="3">
    <source>
        <dbReference type="EMBL" id="KAJ6818368.1"/>
    </source>
</evidence>
<name>A0AAX6F6I7_IRIPA</name>
<comment type="caution">
    <text evidence="2">The sequence shown here is derived from an EMBL/GenBank/DDBJ whole genome shotgun (WGS) entry which is preliminary data.</text>
</comment>
<feature type="compositionally biased region" description="Pro residues" evidence="1">
    <location>
        <begin position="12"/>
        <end position="23"/>
    </location>
</feature>
<reference evidence="2" key="1">
    <citation type="journal article" date="2023" name="GigaByte">
        <title>Genome assembly of the bearded iris, Iris pallida Lam.</title>
        <authorList>
            <person name="Bruccoleri R.E."/>
            <person name="Oakeley E.J."/>
            <person name="Faust A.M.E."/>
            <person name="Altorfer M."/>
            <person name="Dessus-Babus S."/>
            <person name="Burckhardt D."/>
            <person name="Oertli M."/>
            <person name="Naumann U."/>
            <person name="Petersen F."/>
            <person name="Wong J."/>
        </authorList>
    </citation>
    <scope>NUCLEOTIDE SEQUENCE</scope>
    <source>
        <strain evidence="2">GSM-AAB239-AS_SAM_17_03QT</strain>
    </source>
</reference>
<evidence type="ECO:0000313" key="4">
    <source>
        <dbReference type="Proteomes" id="UP001140949"/>
    </source>
</evidence>
<evidence type="ECO:0000256" key="1">
    <source>
        <dbReference type="SAM" id="MobiDB-lite"/>
    </source>
</evidence>
<dbReference type="EMBL" id="JANAVB010031617">
    <property type="protein sequence ID" value="KAJ6811575.1"/>
    <property type="molecule type" value="Genomic_DNA"/>
</dbReference>
<dbReference type="AlphaFoldDB" id="A0AAX6F6I7"/>
<protein>
    <submittedName>
        <fullName evidence="2">Uncharacterized protein</fullName>
    </submittedName>
</protein>
<proteinExistence type="predicted"/>
<keyword evidence="4" id="KW-1185">Reference proteome</keyword>
<organism evidence="2 4">
    <name type="scientific">Iris pallida</name>
    <name type="common">Sweet iris</name>
    <dbReference type="NCBI Taxonomy" id="29817"/>
    <lineage>
        <taxon>Eukaryota</taxon>
        <taxon>Viridiplantae</taxon>
        <taxon>Streptophyta</taxon>
        <taxon>Embryophyta</taxon>
        <taxon>Tracheophyta</taxon>
        <taxon>Spermatophyta</taxon>
        <taxon>Magnoliopsida</taxon>
        <taxon>Liliopsida</taxon>
        <taxon>Asparagales</taxon>
        <taxon>Iridaceae</taxon>
        <taxon>Iridoideae</taxon>
        <taxon>Irideae</taxon>
        <taxon>Iris</taxon>
    </lineage>
</organism>
<accession>A0AAX6F6I7</accession>
<dbReference type="EMBL" id="JANAVB010027223">
    <property type="protein sequence ID" value="KAJ6818368.1"/>
    <property type="molecule type" value="Genomic_DNA"/>
</dbReference>